<dbReference type="Proteomes" id="UP000077671">
    <property type="component" value="Unassembled WGS sequence"/>
</dbReference>
<dbReference type="EMBL" id="LWDD02002755">
    <property type="protein sequence ID" value="KAE8239873.1"/>
    <property type="molecule type" value="Genomic_DNA"/>
</dbReference>
<name>A0A8T8SH59_9BASI</name>
<proteinExistence type="predicted"/>
<dbReference type="AlphaFoldDB" id="A0A8T8SH59"/>
<reference evidence="2" key="2">
    <citation type="journal article" date="2019" name="IMA Fungus">
        <title>Genome sequencing and comparison of five Tilletia species to identify candidate genes for the detection of regulated species infecting wheat.</title>
        <authorList>
            <person name="Nguyen H.D.T."/>
            <person name="Sultana T."/>
            <person name="Kesanakurti P."/>
            <person name="Hambleton S."/>
        </authorList>
    </citation>
    <scope>NUCLEOTIDE SEQUENCE</scope>
    <source>
        <strain evidence="2">DAOMC 238032</strain>
    </source>
</reference>
<evidence type="ECO:0000313" key="3">
    <source>
        <dbReference type="Proteomes" id="UP000077671"/>
    </source>
</evidence>
<organism evidence="2 3">
    <name type="scientific">Tilletia caries</name>
    <name type="common">wheat bunt fungus</name>
    <dbReference type="NCBI Taxonomy" id="13290"/>
    <lineage>
        <taxon>Eukaryota</taxon>
        <taxon>Fungi</taxon>
        <taxon>Dikarya</taxon>
        <taxon>Basidiomycota</taxon>
        <taxon>Ustilaginomycotina</taxon>
        <taxon>Exobasidiomycetes</taxon>
        <taxon>Tilletiales</taxon>
        <taxon>Tilletiaceae</taxon>
        <taxon>Tilletia</taxon>
    </lineage>
</organism>
<sequence length="146" mass="15482">MPTASAGGGKERSVPVYIPRTQSRLGRIKLIPAAILSCPQAEQIYVASLQRTRAEGSAGGGEGMLVDGALEKEDEDIIACPEGLAEFTTSDTVTALAVHPTEKSIATWRHHLQDPQRAVRPLGGTMATTAAVEEDGEENENRAESD</sequence>
<reference evidence="1" key="3">
    <citation type="submission" date="2020-10" db="EMBL/GenBank/DDBJ databases">
        <authorList>
            <person name="Sedaghatjoo S."/>
        </authorList>
    </citation>
    <scope>NUCLEOTIDE SEQUENCE</scope>
    <source>
        <strain evidence="1">AZH3</strain>
    </source>
</reference>
<evidence type="ECO:0000313" key="2">
    <source>
        <dbReference type="EMBL" id="KAE8239873.1"/>
    </source>
</evidence>
<evidence type="ECO:0000313" key="4">
    <source>
        <dbReference type="Proteomes" id="UP000836402"/>
    </source>
</evidence>
<evidence type="ECO:0000313" key="1">
    <source>
        <dbReference type="EMBL" id="CAD6947918.1"/>
    </source>
</evidence>
<reference evidence="2" key="1">
    <citation type="submission" date="2016-04" db="EMBL/GenBank/DDBJ databases">
        <authorList>
            <person name="Nguyen H.D."/>
            <person name="Kesanakurti P."/>
            <person name="Cullis J."/>
            <person name="Levesque C.A."/>
            <person name="Hambleton S."/>
        </authorList>
    </citation>
    <scope>NUCLEOTIDE SEQUENCE</scope>
    <source>
        <strain evidence="2">DAOMC 238032</strain>
    </source>
</reference>
<protein>
    <submittedName>
        <fullName evidence="2">Uncharacterized protein</fullName>
    </submittedName>
</protein>
<dbReference type="Proteomes" id="UP000836402">
    <property type="component" value="Unassembled WGS sequence"/>
</dbReference>
<keyword evidence="4" id="KW-1185">Reference proteome</keyword>
<gene>
    <name evidence="2" type="ORF">A4X03_0g8653</name>
    <name evidence="1" type="ORF">JKIAZH3_G5096</name>
</gene>
<comment type="caution">
    <text evidence="2">The sequence shown here is derived from an EMBL/GenBank/DDBJ whole genome shotgun (WGS) entry which is preliminary data.</text>
</comment>
<dbReference type="EMBL" id="CAJHJG010005151">
    <property type="protein sequence ID" value="CAD6947918.1"/>
    <property type="molecule type" value="Genomic_DNA"/>
</dbReference>
<accession>A0A8T8SH59</accession>